<name>A0AAD9I436_9PEZI</name>
<protein>
    <submittedName>
        <fullName evidence="2">Uncharacterized protein</fullName>
    </submittedName>
</protein>
<dbReference type="EMBL" id="JAQQPM010000003">
    <property type="protein sequence ID" value="KAK2070269.1"/>
    <property type="molecule type" value="Genomic_DNA"/>
</dbReference>
<dbReference type="AlphaFoldDB" id="A0AAD9I436"/>
<gene>
    <name evidence="2" type="ORF">P8C59_004779</name>
</gene>
<evidence type="ECO:0000313" key="2">
    <source>
        <dbReference type="EMBL" id="KAK2070269.1"/>
    </source>
</evidence>
<feature type="region of interest" description="Disordered" evidence="1">
    <location>
        <begin position="1"/>
        <end position="30"/>
    </location>
</feature>
<keyword evidence="3" id="KW-1185">Reference proteome</keyword>
<comment type="caution">
    <text evidence="2">The sequence shown here is derived from an EMBL/GenBank/DDBJ whole genome shotgun (WGS) entry which is preliminary data.</text>
</comment>
<evidence type="ECO:0000313" key="3">
    <source>
        <dbReference type="Proteomes" id="UP001217918"/>
    </source>
</evidence>
<organism evidence="2 3">
    <name type="scientific">Phyllachora maydis</name>
    <dbReference type="NCBI Taxonomy" id="1825666"/>
    <lineage>
        <taxon>Eukaryota</taxon>
        <taxon>Fungi</taxon>
        <taxon>Dikarya</taxon>
        <taxon>Ascomycota</taxon>
        <taxon>Pezizomycotina</taxon>
        <taxon>Sordariomycetes</taxon>
        <taxon>Sordariomycetidae</taxon>
        <taxon>Phyllachorales</taxon>
        <taxon>Phyllachoraceae</taxon>
        <taxon>Phyllachora</taxon>
    </lineage>
</organism>
<dbReference type="Proteomes" id="UP001217918">
    <property type="component" value="Unassembled WGS sequence"/>
</dbReference>
<evidence type="ECO:0000256" key="1">
    <source>
        <dbReference type="SAM" id="MobiDB-lite"/>
    </source>
</evidence>
<proteinExistence type="predicted"/>
<accession>A0AAD9I436</accession>
<reference evidence="2" key="1">
    <citation type="journal article" date="2023" name="Mol. Plant Microbe Interact.">
        <title>Elucidating the Obligate Nature and Biological Capacity of an Invasive Fungal Corn Pathogen.</title>
        <authorList>
            <person name="MacCready J.S."/>
            <person name="Roggenkamp E.M."/>
            <person name="Gdanetz K."/>
            <person name="Chilvers M.I."/>
        </authorList>
    </citation>
    <scope>NUCLEOTIDE SEQUENCE</scope>
    <source>
        <strain evidence="2">PM02</strain>
    </source>
</reference>
<sequence length="97" mass="10701">MPWDTCAESGSNLAETSGPSPGGAGGRRSHGGGDYYFYYYDDYDHDDYDFSFASSLSSCVGICTRIRTRIRTRICTCERDGDLSVPPMHAITAQQQQ</sequence>